<dbReference type="EMBL" id="GBRH01235841">
    <property type="protein sequence ID" value="JAD62054.1"/>
    <property type="molecule type" value="Transcribed_RNA"/>
</dbReference>
<feature type="transmembrane region" description="Helical" evidence="1">
    <location>
        <begin position="81"/>
        <end position="98"/>
    </location>
</feature>
<evidence type="ECO:0000256" key="1">
    <source>
        <dbReference type="SAM" id="Phobius"/>
    </source>
</evidence>
<accession>A0A0A9BDN3</accession>
<sequence>MITMGKLRLASCIRWGSSAVRDDALNSEVNIRKIYSLLTLDYTKISFIETSITNFGNTIILLTVRDSLVSKVFISYFHSSTVNKYLLLLTIFICLQILAPFDHFYLFTNTCHFWLFLFVYKYSSLHVSQSVASHFPPTKYCLPLIHCGTKDIWTNL</sequence>
<protein>
    <submittedName>
        <fullName evidence="2">Uncharacterized protein</fullName>
    </submittedName>
</protein>
<keyword evidence="1" id="KW-0472">Membrane</keyword>
<keyword evidence="1" id="KW-1133">Transmembrane helix</keyword>
<dbReference type="AlphaFoldDB" id="A0A0A9BDN3"/>
<proteinExistence type="predicted"/>
<evidence type="ECO:0000313" key="2">
    <source>
        <dbReference type="EMBL" id="JAD62054.1"/>
    </source>
</evidence>
<name>A0A0A9BDN3_ARUDO</name>
<reference evidence="2" key="1">
    <citation type="submission" date="2014-09" db="EMBL/GenBank/DDBJ databases">
        <authorList>
            <person name="Magalhaes I.L.F."/>
            <person name="Oliveira U."/>
            <person name="Santos F.R."/>
            <person name="Vidigal T.H.D.A."/>
            <person name="Brescovit A.D."/>
            <person name="Santos A.J."/>
        </authorList>
    </citation>
    <scope>NUCLEOTIDE SEQUENCE</scope>
    <source>
        <tissue evidence="2">Shoot tissue taken approximately 20 cm above the soil surface</tissue>
    </source>
</reference>
<organism evidence="2">
    <name type="scientific">Arundo donax</name>
    <name type="common">Giant reed</name>
    <name type="synonym">Donax arundinaceus</name>
    <dbReference type="NCBI Taxonomy" id="35708"/>
    <lineage>
        <taxon>Eukaryota</taxon>
        <taxon>Viridiplantae</taxon>
        <taxon>Streptophyta</taxon>
        <taxon>Embryophyta</taxon>
        <taxon>Tracheophyta</taxon>
        <taxon>Spermatophyta</taxon>
        <taxon>Magnoliopsida</taxon>
        <taxon>Liliopsida</taxon>
        <taxon>Poales</taxon>
        <taxon>Poaceae</taxon>
        <taxon>PACMAD clade</taxon>
        <taxon>Arundinoideae</taxon>
        <taxon>Arundineae</taxon>
        <taxon>Arundo</taxon>
    </lineage>
</organism>
<keyword evidence="1" id="KW-0812">Transmembrane</keyword>
<reference evidence="2" key="2">
    <citation type="journal article" date="2015" name="Data Brief">
        <title>Shoot transcriptome of the giant reed, Arundo donax.</title>
        <authorList>
            <person name="Barrero R.A."/>
            <person name="Guerrero F.D."/>
            <person name="Moolhuijzen P."/>
            <person name="Goolsby J.A."/>
            <person name="Tidwell J."/>
            <person name="Bellgard S.E."/>
            <person name="Bellgard M.I."/>
        </authorList>
    </citation>
    <scope>NUCLEOTIDE SEQUENCE</scope>
    <source>
        <tissue evidence="2">Shoot tissue taken approximately 20 cm above the soil surface</tissue>
    </source>
</reference>